<dbReference type="PANTHER" id="PTHR42834:SF1">
    <property type="entry name" value="ENDONUCLEASE_EXONUCLEASE_PHOSPHATASE FAMILY PROTEIN (AFU_ORTHOLOGUE AFUA_3G09210)"/>
    <property type="match status" value="1"/>
</dbReference>
<name>A0ABR4U3Q5_9FLAO</name>
<keyword evidence="3" id="KW-1185">Reference proteome</keyword>
<dbReference type="RefSeq" id="WP_034717159.1">
    <property type="nucleotide sequence ID" value="NZ_FOIX01000002.1"/>
</dbReference>
<proteinExistence type="predicted"/>
<sequence length="327" mass="38256">MMENREEKELIAFYNVENLFCPDIPQIHKLDPTASGMQNWDERKYENKLTKIAHVFQLIQDSENSLPMLIGLSEVQGRKPLEDLVKLDPFNSTYGIVHYESMDERGVDVALLYDKSKIEIISSEPLSYFFTVEGRNSEYYDTTRDVLFCKVKYAETIINLFVLHLPSKREKDVNKSKREYILKDLHHKVSEISSTTNESVLVCGDFNENPDEEMIANFGYDNEFNKVLLNPYADLFKNGKFSTFHYKNGLLFDQMFLSVNFFNANNPLVFKEAKVFNHEKLSNWDQKFSGRPFRTYAGTRYLGGYSDHFPIFTVLSRNQKQDKHDIF</sequence>
<keyword evidence="2" id="KW-0378">Hydrolase</keyword>
<dbReference type="GO" id="GO:0004519">
    <property type="term" value="F:endonuclease activity"/>
    <property type="evidence" value="ECO:0007669"/>
    <property type="project" value="UniProtKB-KW"/>
</dbReference>
<reference evidence="2 3" key="1">
    <citation type="submission" date="2014-07" db="EMBL/GenBank/DDBJ databases">
        <authorList>
            <person name="Pisani N.G."/>
            <person name="Newman J.D."/>
        </authorList>
    </citation>
    <scope>NUCLEOTIDE SEQUENCE [LARGE SCALE GENOMIC DNA]</scope>
    <source>
        <strain evidence="2 3">LMG 24720</strain>
    </source>
</reference>
<dbReference type="Proteomes" id="UP000028349">
    <property type="component" value="Unassembled WGS sequence"/>
</dbReference>
<dbReference type="Gene3D" id="3.60.10.10">
    <property type="entry name" value="Endonuclease/exonuclease/phosphatase"/>
    <property type="match status" value="1"/>
</dbReference>
<dbReference type="SUPFAM" id="SSF56219">
    <property type="entry name" value="DNase I-like"/>
    <property type="match status" value="1"/>
</dbReference>
<dbReference type="InterPro" id="IPR036691">
    <property type="entry name" value="Endo/exonu/phosph_ase_sf"/>
</dbReference>
<keyword evidence="2" id="KW-0255">Endonuclease</keyword>
<dbReference type="PANTHER" id="PTHR42834">
    <property type="entry name" value="ENDONUCLEASE/EXONUCLEASE/PHOSPHATASE FAMILY PROTEIN (AFU_ORTHOLOGUE AFUA_3G09210)"/>
    <property type="match status" value="1"/>
</dbReference>
<evidence type="ECO:0000259" key="1">
    <source>
        <dbReference type="Pfam" id="PF19580"/>
    </source>
</evidence>
<accession>A0ABR4U3Q5</accession>
<comment type="caution">
    <text evidence="2">The sequence shown here is derived from an EMBL/GenBank/DDBJ whole genome shotgun (WGS) entry which is preliminary data.</text>
</comment>
<dbReference type="Pfam" id="PF19580">
    <property type="entry name" value="Exo_endo_phos_3"/>
    <property type="match status" value="1"/>
</dbReference>
<evidence type="ECO:0000313" key="3">
    <source>
        <dbReference type="Proteomes" id="UP000028349"/>
    </source>
</evidence>
<organism evidence="2 3">
    <name type="scientific">Kaistella antarctica</name>
    <dbReference type="NCBI Taxonomy" id="266748"/>
    <lineage>
        <taxon>Bacteria</taxon>
        <taxon>Pseudomonadati</taxon>
        <taxon>Bacteroidota</taxon>
        <taxon>Flavobacteriia</taxon>
        <taxon>Flavobacteriales</taxon>
        <taxon>Weeksellaceae</taxon>
        <taxon>Chryseobacterium group</taxon>
        <taxon>Kaistella</taxon>
    </lineage>
</organism>
<feature type="domain" description="Endonuclease/exonuclease/phosphatase" evidence="1">
    <location>
        <begin position="11"/>
        <end position="316"/>
    </location>
</feature>
<keyword evidence="2" id="KW-0540">Nuclease</keyword>
<dbReference type="EMBL" id="JPEP01000001">
    <property type="protein sequence ID" value="KEY20286.1"/>
    <property type="molecule type" value="Genomic_DNA"/>
</dbReference>
<protein>
    <submittedName>
        <fullName evidence="2">Endonuclease</fullName>
    </submittedName>
</protein>
<dbReference type="InterPro" id="IPR005135">
    <property type="entry name" value="Endo/exonuclease/phosphatase"/>
</dbReference>
<evidence type="ECO:0000313" key="2">
    <source>
        <dbReference type="EMBL" id="KEY20286.1"/>
    </source>
</evidence>
<gene>
    <name evidence="2" type="ORF">HY04_03530</name>
</gene>